<evidence type="ECO:0008006" key="4">
    <source>
        <dbReference type="Google" id="ProtNLM"/>
    </source>
</evidence>
<feature type="region of interest" description="Disordered" evidence="1">
    <location>
        <begin position="1"/>
        <end position="20"/>
    </location>
</feature>
<sequence length="327" mass="37490">MENGRNLDSSETHPDDPISNLPNEILSEVFLQFIPTYPECPPLLGPLSPTCLMLVCRRWLELSLALPMLWRAIEIADEALFCEEQIPVAMLWLERSKVYPLSLSLAKLDQFLSDKALATFTPHRARWEHLSLVYDWDWQGSGFLGREMPLLQSLRLGLRRWPDKVIKLPLAPLLHTLVFHRVSFSKLAKLPWNQITFFILDEVRESDCVQLLALTPNLVRCRRSSWNRPSAIFPDKLPSVVLVRLTDLDVACESNAFLDLFATPALRCLRLAYVQNRRSIPLHSLHSFISRSGCILEELHVVDPDRTEQDFRVEFPSIPTIVCKSAA</sequence>
<protein>
    <recommendedName>
        <fullName evidence="4">F-box domain-containing protein</fullName>
    </recommendedName>
</protein>
<evidence type="ECO:0000313" key="3">
    <source>
        <dbReference type="Proteomes" id="UP001362999"/>
    </source>
</evidence>
<evidence type="ECO:0000313" key="2">
    <source>
        <dbReference type="EMBL" id="KAK7014265.1"/>
    </source>
</evidence>
<dbReference type="AlphaFoldDB" id="A0AAW0APB3"/>
<reference evidence="2 3" key="1">
    <citation type="journal article" date="2024" name="J Genomics">
        <title>Draft genome sequencing and assembly of Favolaschia claudopus CIRM-BRFM 2984 isolated from oak limbs.</title>
        <authorList>
            <person name="Navarro D."/>
            <person name="Drula E."/>
            <person name="Chaduli D."/>
            <person name="Cazenave R."/>
            <person name="Ahrendt S."/>
            <person name="Wang J."/>
            <person name="Lipzen A."/>
            <person name="Daum C."/>
            <person name="Barry K."/>
            <person name="Grigoriev I.V."/>
            <person name="Favel A."/>
            <person name="Rosso M.N."/>
            <person name="Martin F."/>
        </authorList>
    </citation>
    <scope>NUCLEOTIDE SEQUENCE [LARGE SCALE GENOMIC DNA]</scope>
    <source>
        <strain evidence="2 3">CIRM-BRFM 2984</strain>
    </source>
</reference>
<organism evidence="2 3">
    <name type="scientific">Favolaschia claudopus</name>
    <dbReference type="NCBI Taxonomy" id="2862362"/>
    <lineage>
        <taxon>Eukaryota</taxon>
        <taxon>Fungi</taxon>
        <taxon>Dikarya</taxon>
        <taxon>Basidiomycota</taxon>
        <taxon>Agaricomycotina</taxon>
        <taxon>Agaricomycetes</taxon>
        <taxon>Agaricomycetidae</taxon>
        <taxon>Agaricales</taxon>
        <taxon>Marasmiineae</taxon>
        <taxon>Mycenaceae</taxon>
        <taxon>Favolaschia</taxon>
    </lineage>
</organism>
<proteinExistence type="predicted"/>
<name>A0AAW0APB3_9AGAR</name>
<comment type="caution">
    <text evidence="2">The sequence shown here is derived from an EMBL/GenBank/DDBJ whole genome shotgun (WGS) entry which is preliminary data.</text>
</comment>
<accession>A0AAW0APB3</accession>
<evidence type="ECO:0000256" key="1">
    <source>
        <dbReference type="SAM" id="MobiDB-lite"/>
    </source>
</evidence>
<dbReference type="InterPro" id="IPR036047">
    <property type="entry name" value="F-box-like_dom_sf"/>
</dbReference>
<dbReference type="Proteomes" id="UP001362999">
    <property type="component" value="Unassembled WGS sequence"/>
</dbReference>
<gene>
    <name evidence="2" type="ORF">R3P38DRAFT_1448194</name>
</gene>
<dbReference type="EMBL" id="JAWWNJ010000057">
    <property type="protein sequence ID" value="KAK7014265.1"/>
    <property type="molecule type" value="Genomic_DNA"/>
</dbReference>
<keyword evidence="3" id="KW-1185">Reference proteome</keyword>
<dbReference type="SUPFAM" id="SSF81383">
    <property type="entry name" value="F-box domain"/>
    <property type="match status" value="1"/>
</dbReference>